<gene>
    <name evidence="2" type="ORF">EFA69_08750</name>
</gene>
<evidence type="ECO:0000313" key="3">
    <source>
        <dbReference type="Proteomes" id="UP000271010"/>
    </source>
</evidence>
<sequence>MKNRSMLFLLLWLLLPALVWAQTNVPAAEVIAKINRGEAVSYQNVTITGDLDLTQLANKTLQPAKGGQGNWESKEYVSTVTAPVSFINCTFKGNVLAYFNPNYEDGKPKISLKSELNEVYNTNFEKDVRFEECVFERRSDFKYSQFRGIASFAGSTFQEEALFKYSKFSNGIDFSKARFREEANFKYVKFPSAVQFKGASFEREANFKYAAFPEGADFQKATFLGLANLKYARLADPVQWKGAVFKGGQDLKYASMNNSSFSNYALQELTR</sequence>
<dbReference type="RefSeq" id="WP_123132722.1">
    <property type="nucleotide sequence ID" value="NZ_RJJE01000009.1"/>
</dbReference>
<feature type="chain" id="PRO_5017993279" description="Pentapeptide repeat-containing protein" evidence="1">
    <location>
        <begin position="22"/>
        <end position="271"/>
    </location>
</feature>
<evidence type="ECO:0008006" key="4">
    <source>
        <dbReference type="Google" id="ProtNLM"/>
    </source>
</evidence>
<feature type="signal peptide" evidence="1">
    <location>
        <begin position="1"/>
        <end position="21"/>
    </location>
</feature>
<dbReference type="Pfam" id="PF13576">
    <property type="entry name" value="Pentapeptide_3"/>
    <property type="match status" value="2"/>
</dbReference>
<protein>
    <recommendedName>
        <fullName evidence="4">Pentapeptide repeat-containing protein</fullName>
    </recommendedName>
</protein>
<accession>A0A3M9MX02</accession>
<organism evidence="2 3">
    <name type="scientific">Rufibacter immobilis</name>
    <dbReference type="NCBI Taxonomy" id="1348778"/>
    <lineage>
        <taxon>Bacteria</taxon>
        <taxon>Pseudomonadati</taxon>
        <taxon>Bacteroidota</taxon>
        <taxon>Cytophagia</taxon>
        <taxon>Cytophagales</taxon>
        <taxon>Hymenobacteraceae</taxon>
        <taxon>Rufibacter</taxon>
    </lineage>
</organism>
<dbReference type="AlphaFoldDB" id="A0A3M9MX02"/>
<name>A0A3M9MX02_9BACT</name>
<proteinExistence type="predicted"/>
<dbReference type="Gene3D" id="2.160.20.80">
    <property type="entry name" value="E3 ubiquitin-protein ligase SopA"/>
    <property type="match status" value="1"/>
</dbReference>
<dbReference type="EMBL" id="RJJE01000009">
    <property type="protein sequence ID" value="RNI29637.1"/>
    <property type="molecule type" value="Genomic_DNA"/>
</dbReference>
<reference evidence="2 3" key="1">
    <citation type="submission" date="2018-11" db="EMBL/GenBank/DDBJ databases">
        <title>Rufibacter latericius sp. nov., isolated from water in Baiyang Lake.</title>
        <authorList>
            <person name="Yang Y."/>
        </authorList>
    </citation>
    <scope>NUCLEOTIDE SEQUENCE [LARGE SCALE GENOMIC DNA]</scope>
    <source>
        <strain evidence="2 3">MCC P1</strain>
    </source>
</reference>
<dbReference type="OrthoDB" id="1123130at2"/>
<evidence type="ECO:0000313" key="2">
    <source>
        <dbReference type="EMBL" id="RNI29637.1"/>
    </source>
</evidence>
<comment type="caution">
    <text evidence="2">The sequence shown here is derived from an EMBL/GenBank/DDBJ whole genome shotgun (WGS) entry which is preliminary data.</text>
</comment>
<dbReference type="InterPro" id="IPR001646">
    <property type="entry name" value="5peptide_repeat"/>
</dbReference>
<keyword evidence="3" id="KW-1185">Reference proteome</keyword>
<evidence type="ECO:0000256" key="1">
    <source>
        <dbReference type="SAM" id="SignalP"/>
    </source>
</evidence>
<keyword evidence="1" id="KW-0732">Signal</keyword>
<dbReference type="Proteomes" id="UP000271010">
    <property type="component" value="Unassembled WGS sequence"/>
</dbReference>